<proteinExistence type="predicted"/>
<gene>
    <name evidence="2" type="ORF">L207DRAFT_515817</name>
</gene>
<organism evidence="2 3">
    <name type="scientific">Hyaloscypha variabilis (strain UAMH 11265 / GT02V1 / F)</name>
    <name type="common">Meliniomyces variabilis</name>
    <dbReference type="NCBI Taxonomy" id="1149755"/>
    <lineage>
        <taxon>Eukaryota</taxon>
        <taxon>Fungi</taxon>
        <taxon>Dikarya</taxon>
        <taxon>Ascomycota</taxon>
        <taxon>Pezizomycotina</taxon>
        <taxon>Leotiomycetes</taxon>
        <taxon>Helotiales</taxon>
        <taxon>Hyaloscyphaceae</taxon>
        <taxon>Hyaloscypha</taxon>
        <taxon>Hyaloscypha variabilis</taxon>
    </lineage>
</organism>
<dbReference type="OrthoDB" id="3561653at2759"/>
<protein>
    <submittedName>
        <fullName evidence="2">Uncharacterized protein</fullName>
    </submittedName>
</protein>
<evidence type="ECO:0000313" key="2">
    <source>
        <dbReference type="EMBL" id="PMD36090.1"/>
    </source>
</evidence>
<dbReference type="AlphaFoldDB" id="A0A2J6RC44"/>
<evidence type="ECO:0000256" key="1">
    <source>
        <dbReference type="SAM" id="MobiDB-lite"/>
    </source>
</evidence>
<sequence>MSAAFHHTVSPPKSGSSLLEESPAQEKTLKALTKQASLSMGTMPGSARKRTPSL</sequence>
<reference evidence="2 3" key="1">
    <citation type="submission" date="2016-04" db="EMBL/GenBank/DDBJ databases">
        <title>A degradative enzymes factory behind the ericoid mycorrhizal symbiosis.</title>
        <authorList>
            <consortium name="DOE Joint Genome Institute"/>
            <person name="Martino E."/>
            <person name="Morin E."/>
            <person name="Grelet G."/>
            <person name="Kuo A."/>
            <person name="Kohler A."/>
            <person name="Daghino S."/>
            <person name="Barry K."/>
            <person name="Choi C."/>
            <person name="Cichocki N."/>
            <person name="Clum A."/>
            <person name="Copeland A."/>
            <person name="Hainaut M."/>
            <person name="Haridas S."/>
            <person name="Labutti K."/>
            <person name="Lindquist E."/>
            <person name="Lipzen A."/>
            <person name="Khouja H.-R."/>
            <person name="Murat C."/>
            <person name="Ohm R."/>
            <person name="Olson A."/>
            <person name="Spatafora J."/>
            <person name="Veneault-Fourrey C."/>
            <person name="Henrissat B."/>
            <person name="Grigoriev I."/>
            <person name="Martin F."/>
            <person name="Perotto S."/>
        </authorList>
    </citation>
    <scope>NUCLEOTIDE SEQUENCE [LARGE SCALE GENOMIC DNA]</scope>
    <source>
        <strain evidence="2 3">F</strain>
    </source>
</reference>
<keyword evidence="3" id="KW-1185">Reference proteome</keyword>
<evidence type="ECO:0000313" key="3">
    <source>
        <dbReference type="Proteomes" id="UP000235786"/>
    </source>
</evidence>
<name>A0A2J6RC44_HYAVF</name>
<dbReference type="Proteomes" id="UP000235786">
    <property type="component" value="Unassembled WGS sequence"/>
</dbReference>
<dbReference type="EMBL" id="KZ613951">
    <property type="protein sequence ID" value="PMD36090.1"/>
    <property type="molecule type" value="Genomic_DNA"/>
</dbReference>
<feature type="region of interest" description="Disordered" evidence="1">
    <location>
        <begin position="1"/>
        <end position="54"/>
    </location>
</feature>
<accession>A0A2J6RC44</accession>